<sequence>MAPPLECPKPERTRPLKLKGRVWMTDLVSVDTSYDDHEHSAPKGPGQPPKQRHRTGVLPLTLHFQPDGALTDDFTLWFGDEDEQEVWRGAIEKLIAVHGTKPTAYNYTHQRSISFDDTPTPMTHSPCLLTSLSSFPGSDGDALESEATCATSFLEPGSLIGLPRAVDSAASSLQDTMQNSSWSSPLPNRDSAEKPISRRHRSRAKLVTVMYTAGFTSFAAPKVALPR</sequence>
<feature type="compositionally biased region" description="Polar residues" evidence="1">
    <location>
        <begin position="170"/>
        <end position="186"/>
    </location>
</feature>
<gene>
    <name evidence="2" type="ORF">HGRIS_005370</name>
</gene>
<evidence type="ECO:0000256" key="1">
    <source>
        <dbReference type="SAM" id="MobiDB-lite"/>
    </source>
</evidence>
<organism evidence="2 3">
    <name type="scientific">Hohenbuehelia grisea</name>
    <dbReference type="NCBI Taxonomy" id="104357"/>
    <lineage>
        <taxon>Eukaryota</taxon>
        <taxon>Fungi</taxon>
        <taxon>Dikarya</taxon>
        <taxon>Basidiomycota</taxon>
        <taxon>Agaricomycotina</taxon>
        <taxon>Agaricomycetes</taxon>
        <taxon>Agaricomycetidae</taxon>
        <taxon>Agaricales</taxon>
        <taxon>Pleurotineae</taxon>
        <taxon>Pleurotaceae</taxon>
        <taxon>Hohenbuehelia</taxon>
    </lineage>
</organism>
<feature type="region of interest" description="Disordered" evidence="1">
    <location>
        <begin position="33"/>
        <end position="53"/>
    </location>
</feature>
<feature type="region of interest" description="Disordered" evidence="1">
    <location>
        <begin position="170"/>
        <end position="200"/>
    </location>
</feature>
<reference evidence="3" key="1">
    <citation type="submission" date="2024-06" db="EMBL/GenBank/DDBJ databases">
        <title>Multi-omics analyses provide insights into the biosynthesis of the anticancer antibiotic pleurotin in Hohenbuehelia grisea.</title>
        <authorList>
            <person name="Weaver J.A."/>
            <person name="Alberti F."/>
        </authorList>
    </citation>
    <scope>NUCLEOTIDE SEQUENCE [LARGE SCALE GENOMIC DNA]</scope>
    <source>
        <strain evidence="3">T-177</strain>
    </source>
</reference>
<keyword evidence="3" id="KW-1185">Reference proteome</keyword>
<protein>
    <recommendedName>
        <fullName evidence="4">PH domain-containing protein</fullName>
    </recommendedName>
</protein>
<evidence type="ECO:0008006" key="4">
    <source>
        <dbReference type="Google" id="ProtNLM"/>
    </source>
</evidence>
<name>A0ABR3JFP5_9AGAR</name>
<proteinExistence type="predicted"/>
<evidence type="ECO:0000313" key="3">
    <source>
        <dbReference type="Proteomes" id="UP001556367"/>
    </source>
</evidence>
<accession>A0ABR3JFP5</accession>
<evidence type="ECO:0000313" key="2">
    <source>
        <dbReference type="EMBL" id="KAL0954242.1"/>
    </source>
</evidence>
<dbReference type="Proteomes" id="UP001556367">
    <property type="component" value="Unassembled WGS sequence"/>
</dbReference>
<comment type="caution">
    <text evidence="2">The sequence shown here is derived from an EMBL/GenBank/DDBJ whole genome shotgun (WGS) entry which is preliminary data.</text>
</comment>
<dbReference type="EMBL" id="JASNQZ010000008">
    <property type="protein sequence ID" value="KAL0954242.1"/>
    <property type="molecule type" value="Genomic_DNA"/>
</dbReference>